<dbReference type="GO" id="GO:0016874">
    <property type="term" value="F:ligase activity"/>
    <property type="evidence" value="ECO:0007669"/>
    <property type="project" value="UniProtKB-KW"/>
</dbReference>
<name>A0A0A9YSQ0_LYGHE</name>
<protein>
    <submittedName>
        <fullName evidence="1">UDP-N-acetylmuramoyl-L-alanyl-D-glutamate--2, 6-diaminopimelate ligase</fullName>
    </submittedName>
</protein>
<feature type="non-terminal residue" evidence="1">
    <location>
        <position position="1"/>
    </location>
</feature>
<dbReference type="EMBL" id="GBHO01009506">
    <property type="protein sequence ID" value="JAG34098.1"/>
    <property type="molecule type" value="Transcribed_RNA"/>
</dbReference>
<feature type="non-terminal residue" evidence="1">
    <location>
        <position position="179"/>
    </location>
</feature>
<keyword evidence="1" id="KW-0436">Ligase</keyword>
<accession>A0A0A9YSQ0</accession>
<sequence>CTLQPSDTRDPSFNADAFIISHIADDQPQVRLDPSLRQVFSNLKLADPHFDVPGEVEFLLGAELFGLIVNSSHNFIPGELAAISTCLGWLLVGKAPIIGSKTTSYATTMLTTSCCESLDASLKHFWEVEEVSVPTPSNPEDDACEALFKSTHSRLPSGRYVVKLPFKDKPAALPNCRNL</sequence>
<dbReference type="AlphaFoldDB" id="A0A0A9YSQ0"/>
<gene>
    <name evidence="1" type="primary">murE_3</name>
    <name evidence="1" type="ORF">CM83_103025</name>
</gene>
<reference evidence="1" key="1">
    <citation type="journal article" date="2014" name="PLoS ONE">
        <title>Transcriptome-Based Identification of ABC Transporters in the Western Tarnished Plant Bug Lygus hesperus.</title>
        <authorList>
            <person name="Hull J.J."/>
            <person name="Chaney K."/>
            <person name="Geib S.M."/>
            <person name="Fabrick J.A."/>
            <person name="Brent C.S."/>
            <person name="Walsh D."/>
            <person name="Lavine L.C."/>
        </authorList>
    </citation>
    <scope>NUCLEOTIDE SEQUENCE</scope>
</reference>
<proteinExistence type="predicted"/>
<evidence type="ECO:0000313" key="1">
    <source>
        <dbReference type="EMBL" id="JAG34098.1"/>
    </source>
</evidence>
<reference evidence="1" key="2">
    <citation type="submission" date="2014-07" db="EMBL/GenBank/DDBJ databases">
        <authorList>
            <person name="Hull J."/>
        </authorList>
    </citation>
    <scope>NUCLEOTIDE SEQUENCE</scope>
</reference>
<organism evidence="1">
    <name type="scientific">Lygus hesperus</name>
    <name type="common">Western plant bug</name>
    <dbReference type="NCBI Taxonomy" id="30085"/>
    <lineage>
        <taxon>Eukaryota</taxon>
        <taxon>Metazoa</taxon>
        <taxon>Ecdysozoa</taxon>
        <taxon>Arthropoda</taxon>
        <taxon>Hexapoda</taxon>
        <taxon>Insecta</taxon>
        <taxon>Pterygota</taxon>
        <taxon>Neoptera</taxon>
        <taxon>Paraneoptera</taxon>
        <taxon>Hemiptera</taxon>
        <taxon>Heteroptera</taxon>
        <taxon>Panheteroptera</taxon>
        <taxon>Cimicomorpha</taxon>
        <taxon>Miridae</taxon>
        <taxon>Mirini</taxon>
        <taxon>Lygus</taxon>
    </lineage>
</organism>